<accession>A0A087TSN9</accession>
<organism evidence="1 2">
    <name type="scientific">Stegodyphus mimosarum</name>
    <name type="common">African social velvet spider</name>
    <dbReference type="NCBI Taxonomy" id="407821"/>
    <lineage>
        <taxon>Eukaryota</taxon>
        <taxon>Metazoa</taxon>
        <taxon>Ecdysozoa</taxon>
        <taxon>Arthropoda</taxon>
        <taxon>Chelicerata</taxon>
        <taxon>Arachnida</taxon>
        <taxon>Araneae</taxon>
        <taxon>Araneomorphae</taxon>
        <taxon>Entelegynae</taxon>
        <taxon>Eresoidea</taxon>
        <taxon>Eresidae</taxon>
        <taxon>Stegodyphus</taxon>
    </lineage>
</organism>
<sequence>MIISVVGVSSSRCLSIFQVLCQSSMTNTILCIQNTLVTSY</sequence>
<feature type="non-terminal residue" evidence="1">
    <location>
        <position position="40"/>
    </location>
</feature>
<dbReference type="AlphaFoldDB" id="A0A087TSN9"/>
<dbReference type="EMBL" id="KK116563">
    <property type="protein sequence ID" value="KFM68128.1"/>
    <property type="molecule type" value="Genomic_DNA"/>
</dbReference>
<protein>
    <submittedName>
        <fullName evidence="1">Uncharacterized protein</fullName>
    </submittedName>
</protein>
<reference evidence="1 2" key="1">
    <citation type="submission" date="2013-11" db="EMBL/GenBank/DDBJ databases">
        <title>Genome sequencing of Stegodyphus mimosarum.</title>
        <authorList>
            <person name="Bechsgaard J."/>
        </authorList>
    </citation>
    <scope>NUCLEOTIDE SEQUENCE [LARGE SCALE GENOMIC DNA]</scope>
</reference>
<name>A0A087TSN9_STEMI</name>
<dbReference type="Proteomes" id="UP000054359">
    <property type="component" value="Unassembled WGS sequence"/>
</dbReference>
<gene>
    <name evidence="1" type="ORF">X975_09164</name>
</gene>
<proteinExistence type="predicted"/>
<evidence type="ECO:0000313" key="2">
    <source>
        <dbReference type="Proteomes" id="UP000054359"/>
    </source>
</evidence>
<evidence type="ECO:0000313" key="1">
    <source>
        <dbReference type="EMBL" id="KFM68128.1"/>
    </source>
</evidence>
<keyword evidence="2" id="KW-1185">Reference proteome</keyword>